<dbReference type="InterPro" id="IPR036890">
    <property type="entry name" value="HATPase_C_sf"/>
</dbReference>
<dbReference type="PANTHER" id="PTHR43065:SF42">
    <property type="entry name" value="TWO-COMPONENT SENSOR PPRA"/>
    <property type="match status" value="1"/>
</dbReference>
<evidence type="ECO:0000256" key="2">
    <source>
        <dbReference type="ARBA" id="ARBA00012438"/>
    </source>
</evidence>
<organism evidence="8 9">
    <name type="scientific">Alsobacter ponti</name>
    <dbReference type="NCBI Taxonomy" id="2962936"/>
    <lineage>
        <taxon>Bacteria</taxon>
        <taxon>Pseudomonadati</taxon>
        <taxon>Pseudomonadota</taxon>
        <taxon>Alphaproteobacteria</taxon>
        <taxon>Hyphomicrobiales</taxon>
        <taxon>Alsobacteraceae</taxon>
        <taxon>Alsobacter</taxon>
    </lineage>
</organism>
<dbReference type="Gene3D" id="1.10.287.130">
    <property type="match status" value="1"/>
</dbReference>
<dbReference type="SUPFAM" id="SSF47384">
    <property type="entry name" value="Homodimeric domain of signal transducing histidine kinase"/>
    <property type="match status" value="1"/>
</dbReference>
<dbReference type="Proteomes" id="UP001205890">
    <property type="component" value="Unassembled WGS sequence"/>
</dbReference>
<dbReference type="CDD" id="cd00082">
    <property type="entry name" value="HisKA"/>
    <property type="match status" value="1"/>
</dbReference>
<dbReference type="InterPro" id="IPR005467">
    <property type="entry name" value="His_kinase_dom"/>
</dbReference>
<feature type="domain" description="Response regulatory" evidence="7">
    <location>
        <begin position="6"/>
        <end position="121"/>
    </location>
</feature>
<dbReference type="Gene3D" id="3.40.50.2300">
    <property type="match status" value="2"/>
</dbReference>
<dbReference type="InterPro" id="IPR003594">
    <property type="entry name" value="HATPase_dom"/>
</dbReference>
<sequence length="534" mass="57551">MPHSRLVLNVDDTEAARYAKTRTLQRAGYEVIEAETGAAALKLVAERQPGVVVLDVKLPDISGIEVCKRIKHDFPGVLVLQISAAFVASKDRVQGLESGADVYMTQPSDSAELTATVHALYRLREAELELRRVNESLEQRVAERTAELARMNEALRREMQERMRAEAALVQSQKMEAVGQLTGGIAHDFNNLLAAIVGGLNLIERRTREPQVIEITTHALNAAKRGVKLISQLLAFSRTQDLDAHAVDANELIEGMQSLLRQSIGPSVSIATDLMPGAAVVMVDPTQLELAIVNLVINARDALGGSGHITLRTQPDPHHAGGFIDVSVIDDGPGMSEAVKAKAFDPFFTTKPPGQGTGLGLSQVYGMARQLGGEATIESAVGQGTTVRIMLPVAHTPADRPAPDVQVEQRGRNETVLLVEDDVDLRSILTDMLRELGYGVLVASDGAEALTLAGRHAFDLALLDFAMPGMTGAETARELKRLHPRLPILFASGHANTQELAGIGSASKLLRKPFETAELARRLREELGRPLPAS</sequence>
<dbReference type="Pfam" id="PF00072">
    <property type="entry name" value="Response_reg"/>
    <property type="match status" value="2"/>
</dbReference>
<evidence type="ECO:0000256" key="5">
    <source>
        <dbReference type="SAM" id="Coils"/>
    </source>
</evidence>
<dbReference type="InterPro" id="IPR036097">
    <property type="entry name" value="HisK_dim/P_sf"/>
</dbReference>
<dbReference type="Pfam" id="PF00512">
    <property type="entry name" value="HisKA"/>
    <property type="match status" value="1"/>
</dbReference>
<evidence type="ECO:0000259" key="7">
    <source>
        <dbReference type="PROSITE" id="PS50110"/>
    </source>
</evidence>
<keyword evidence="9" id="KW-1185">Reference proteome</keyword>
<gene>
    <name evidence="8" type="ORF">NK718_03275</name>
</gene>
<dbReference type="Pfam" id="PF02518">
    <property type="entry name" value="HATPase_c"/>
    <property type="match status" value="1"/>
</dbReference>
<dbReference type="CDD" id="cd17574">
    <property type="entry name" value="REC_OmpR"/>
    <property type="match status" value="1"/>
</dbReference>
<feature type="domain" description="Histidine kinase" evidence="6">
    <location>
        <begin position="184"/>
        <end position="395"/>
    </location>
</feature>
<evidence type="ECO:0000256" key="1">
    <source>
        <dbReference type="ARBA" id="ARBA00000085"/>
    </source>
</evidence>
<feature type="domain" description="Response regulatory" evidence="7">
    <location>
        <begin position="415"/>
        <end position="527"/>
    </location>
</feature>
<accession>A0ABT1L7S3</accession>
<dbReference type="InterPro" id="IPR011006">
    <property type="entry name" value="CheY-like_superfamily"/>
</dbReference>
<evidence type="ECO:0000313" key="9">
    <source>
        <dbReference type="Proteomes" id="UP001205890"/>
    </source>
</evidence>
<evidence type="ECO:0000259" key="6">
    <source>
        <dbReference type="PROSITE" id="PS50109"/>
    </source>
</evidence>
<dbReference type="RefSeq" id="WP_254738593.1">
    <property type="nucleotide sequence ID" value="NZ_JANCLU010000002.1"/>
</dbReference>
<dbReference type="SMART" id="SM00388">
    <property type="entry name" value="HisKA"/>
    <property type="match status" value="1"/>
</dbReference>
<dbReference type="PROSITE" id="PS50109">
    <property type="entry name" value="HIS_KIN"/>
    <property type="match status" value="1"/>
</dbReference>
<dbReference type="SUPFAM" id="SSF55874">
    <property type="entry name" value="ATPase domain of HSP90 chaperone/DNA topoisomerase II/histidine kinase"/>
    <property type="match status" value="1"/>
</dbReference>
<reference evidence="8 9" key="1">
    <citation type="submission" date="2022-07" db="EMBL/GenBank/DDBJ databases">
        <authorList>
            <person name="Li W.-J."/>
            <person name="Deng Q.-Q."/>
        </authorList>
    </citation>
    <scope>NUCLEOTIDE SEQUENCE [LARGE SCALE GENOMIC DNA]</scope>
    <source>
        <strain evidence="8 9">SYSU M60028</strain>
    </source>
</reference>
<dbReference type="PRINTS" id="PR00344">
    <property type="entry name" value="BCTRLSENSOR"/>
</dbReference>
<name>A0ABT1L7S3_9HYPH</name>
<feature type="modified residue" description="4-aspartylphosphate" evidence="4">
    <location>
        <position position="464"/>
    </location>
</feature>
<evidence type="ECO:0000256" key="3">
    <source>
        <dbReference type="ARBA" id="ARBA00022553"/>
    </source>
</evidence>
<dbReference type="CDD" id="cd00156">
    <property type="entry name" value="REC"/>
    <property type="match status" value="1"/>
</dbReference>
<dbReference type="SUPFAM" id="SSF52172">
    <property type="entry name" value="CheY-like"/>
    <property type="match status" value="2"/>
</dbReference>
<dbReference type="PANTHER" id="PTHR43065">
    <property type="entry name" value="SENSOR HISTIDINE KINASE"/>
    <property type="match status" value="1"/>
</dbReference>
<feature type="coiled-coil region" evidence="5">
    <location>
        <begin position="123"/>
        <end position="168"/>
    </location>
</feature>
<dbReference type="SMART" id="SM00448">
    <property type="entry name" value="REC"/>
    <property type="match status" value="2"/>
</dbReference>
<dbReference type="InterPro" id="IPR004358">
    <property type="entry name" value="Sig_transdc_His_kin-like_C"/>
</dbReference>
<dbReference type="Gene3D" id="3.30.565.10">
    <property type="entry name" value="Histidine kinase-like ATPase, C-terminal domain"/>
    <property type="match status" value="1"/>
</dbReference>
<dbReference type="InterPro" id="IPR001789">
    <property type="entry name" value="Sig_transdc_resp-reg_receiver"/>
</dbReference>
<evidence type="ECO:0000256" key="4">
    <source>
        <dbReference type="PROSITE-ProRule" id="PRU00169"/>
    </source>
</evidence>
<dbReference type="EMBL" id="JANCLU010000002">
    <property type="protein sequence ID" value="MCP8937525.1"/>
    <property type="molecule type" value="Genomic_DNA"/>
</dbReference>
<comment type="catalytic activity">
    <reaction evidence="1">
        <text>ATP + protein L-histidine = ADP + protein N-phospho-L-histidine.</text>
        <dbReference type="EC" id="2.7.13.3"/>
    </reaction>
</comment>
<feature type="modified residue" description="4-aspartylphosphate" evidence="4">
    <location>
        <position position="55"/>
    </location>
</feature>
<dbReference type="SMART" id="SM00387">
    <property type="entry name" value="HATPase_c"/>
    <property type="match status" value="1"/>
</dbReference>
<evidence type="ECO:0000313" key="8">
    <source>
        <dbReference type="EMBL" id="MCP8937525.1"/>
    </source>
</evidence>
<dbReference type="EC" id="2.7.13.3" evidence="2"/>
<keyword evidence="5" id="KW-0175">Coiled coil</keyword>
<dbReference type="InterPro" id="IPR003661">
    <property type="entry name" value="HisK_dim/P_dom"/>
</dbReference>
<protein>
    <recommendedName>
        <fullName evidence="2">histidine kinase</fullName>
        <ecNumber evidence="2">2.7.13.3</ecNumber>
    </recommendedName>
</protein>
<comment type="caution">
    <text evidence="8">The sequence shown here is derived from an EMBL/GenBank/DDBJ whole genome shotgun (WGS) entry which is preliminary data.</text>
</comment>
<keyword evidence="3 4" id="KW-0597">Phosphoprotein</keyword>
<dbReference type="PROSITE" id="PS50110">
    <property type="entry name" value="RESPONSE_REGULATORY"/>
    <property type="match status" value="2"/>
</dbReference>
<proteinExistence type="predicted"/>